<keyword evidence="2" id="KW-0378">Hydrolase</keyword>
<dbReference type="Proteomes" id="UP001059546">
    <property type="component" value="Chromosome VII"/>
</dbReference>
<dbReference type="GO" id="GO:0005634">
    <property type="term" value="C:nucleus"/>
    <property type="evidence" value="ECO:0007669"/>
    <property type="project" value="TreeGrafter"/>
</dbReference>
<evidence type="ECO:0000313" key="5">
    <source>
        <dbReference type="Proteomes" id="UP001059546"/>
    </source>
</evidence>
<keyword evidence="4" id="KW-0269">Exonuclease</keyword>
<protein>
    <submittedName>
        <fullName evidence="4">RNA exonuclease</fullName>
    </submittedName>
</protein>
<dbReference type="SUPFAM" id="SSF53098">
    <property type="entry name" value="Ribonuclease H-like"/>
    <property type="match status" value="1"/>
</dbReference>
<name>A0A9Q9C8M2_ENCHE</name>
<organism evidence="4 5">
    <name type="scientific">Encephalitozoon hellem</name>
    <name type="common">Microsporidian parasite</name>
    <dbReference type="NCBI Taxonomy" id="27973"/>
    <lineage>
        <taxon>Eukaryota</taxon>
        <taxon>Fungi</taxon>
        <taxon>Fungi incertae sedis</taxon>
        <taxon>Microsporidia</taxon>
        <taxon>Unikaryonidae</taxon>
        <taxon>Encephalitozoon</taxon>
    </lineage>
</organism>
<dbReference type="EMBL" id="CP075153">
    <property type="protein sequence ID" value="UTX43505.1"/>
    <property type="molecule type" value="Genomic_DNA"/>
</dbReference>
<dbReference type="SMART" id="SM00479">
    <property type="entry name" value="EXOIII"/>
    <property type="match status" value="1"/>
</dbReference>
<dbReference type="InterPro" id="IPR013520">
    <property type="entry name" value="Ribonucl_H"/>
</dbReference>
<proteinExistence type="predicted"/>
<evidence type="ECO:0000259" key="3">
    <source>
        <dbReference type="SMART" id="SM00479"/>
    </source>
</evidence>
<feature type="domain" description="Exonuclease" evidence="3">
    <location>
        <begin position="146"/>
        <end position="300"/>
    </location>
</feature>
<dbReference type="AlphaFoldDB" id="A0A9Q9C8M2"/>
<evidence type="ECO:0000256" key="1">
    <source>
        <dbReference type="ARBA" id="ARBA00022722"/>
    </source>
</evidence>
<dbReference type="Gene3D" id="3.30.420.10">
    <property type="entry name" value="Ribonuclease H-like superfamily/Ribonuclease H"/>
    <property type="match status" value="1"/>
</dbReference>
<keyword evidence="1" id="KW-0540">Nuclease</keyword>
<dbReference type="InterPro" id="IPR036397">
    <property type="entry name" value="RNaseH_sf"/>
</dbReference>
<dbReference type="InterPro" id="IPR047021">
    <property type="entry name" value="REXO1/3/4-like"/>
</dbReference>
<dbReference type="GO" id="GO:0003676">
    <property type="term" value="F:nucleic acid binding"/>
    <property type="evidence" value="ECO:0007669"/>
    <property type="project" value="InterPro"/>
</dbReference>
<sequence>MAKIRELKRLTVYDIQRILCWAFNMSKRPSFLPLRASDRPDTINIVKLEETPENISKLLSKLKIDHKPLINEKLPFDDIIECILRDGGYEDITPSLDCVRTENLDLIPFVEFEDIHSSGVFVDDEKSLSKVDISEYRRALAPRSYDIIALDIEKVRTKTGKMPGRITMVDCNGKTIYDKIIKPREPVVDYLTKYSGLIKEVVDKGVDIELVKDEIFNFIGTNTVIVGHGVENDLDSLKLYHERIIDTAHLFLSPLGRKISLAQLSRTYLSKDIHVETHDSRIDAVTCLELLSVKIQYMLRMMDPQGTELKIQATVERKCISDLLKHEKGHLNIAACSYKDLLKCLRSYKKVKECLWILIYRIDGSIYFSF</sequence>
<dbReference type="InterPro" id="IPR012337">
    <property type="entry name" value="RNaseH-like_sf"/>
</dbReference>
<reference evidence="4" key="1">
    <citation type="submission" date="2022-10" db="EMBL/GenBank/DDBJ databases">
        <title>Encephalitozoon hellem ATCC 50604 Complete Genome.</title>
        <authorList>
            <person name="Mascarenhas dos Santos A.C."/>
            <person name="Julian A.T."/>
            <person name="Pombert J.-F."/>
        </authorList>
    </citation>
    <scope>NUCLEOTIDE SEQUENCE</scope>
    <source>
        <strain evidence="4">ATCC 50604</strain>
    </source>
</reference>
<evidence type="ECO:0000256" key="2">
    <source>
        <dbReference type="ARBA" id="ARBA00022801"/>
    </source>
</evidence>
<evidence type="ECO:0000313" key="4">
    <source>
        <dbReference type="EMBL" id="UTX43505.1"/>
    </source>
</evidence>
<gene>
    <name evidence="4" type="ORF">GPU96_07g12640</name>
</gene>
<dbReference type="GO" id="GO:0004527">
    <property type="term" value="F:exonuclease activity"/>
    <property type="evidence" value="ECO:0007669"/>
    <property type="project" value="UniProtKB-KW"/>
</dbReference>
<accession>A0A9Q9C8M2</accession>
<dbReference type="PANTHER" id="PTHR12801">
    <property type="entry name" value="RNA EXONUCLEASE REXO1 / RECO3 FAMILY MEMBER-RELATED"/>
    <property type="match status" value="1"/>
</dbReference>